<accession>A0A2U8HG87</accession>
<evidence type="ECO:0000313" key="2">
    <source>
        <dbReference type="EMBL" id="AWI83715.1"/>
    </source>
</evidence>
<feature type="domain" description="Antitoxin Xre/MbcA/ParS-like toxin-binding" evidence="1">
    <location>
        <begin position="28"/>
        <end position="69"/>
    </location>
</feature>
<proteinExistence type="predicted"/>
<dbReference type="OrthoDB" id="582619at2"/>
<dbReference type="InterPro" id="IPR024467">
    <property type="entry name" value="Xre/MbcA/ParS-like_toxin-bd"/>
</dbReference>
<reference evidence="2 3" key="1">
    <citation type="submission" date="2017-06" db="EMBL/GenBank/DDBJ databases">
        <title>Yangia sp. YSBP01 complete genome sequence.</title>
        <authorList>
            <person name="Woo J.-H."/>
            <person name="Kim H.-S."/>
        </authorList>
    </citation>
    <scope>NUCLEOTIDE SEQUENCE [LARGE SCALE GENOMIC DNA]</scope>
    <source>
        <strain evidence="2 3">YSBP01</strain>
    </source>
</reference>
<dbReference type="EMBL" id="CP022189">
    <property type="protein sequence ID" value="AWI83715.1"/>
    <property type="molecule type" value="Genomic_DNA"/>
</dbReference>
<gene>
    <name evidence="2" type="ORF">CEW88_08490</name>
</gene>
<dbReference type="KEGG" id="ypac:CEW88_08490"/>
<dbReference type="Proteomes" id="UP000244915">
    <property type="component" value="Chromosome 1"/>
</dbReference>
<dbReference type="Pfam" id="PF09722">
    <property type="entry name" value="Xre_MbcA_ParS_C"/>
    <property type="match status" value="1"/>
</dbReference>
<name>A0A2U8HG87_9RHOB</name>
<evidence type="ECO:0000313" key="3">
    <source>
        <dbReference type="Proteomes" id="UP000244915"/>
    </source>
</evidence>
<dbReference type="AlphaFoldDB" id="A0A2U8HG87"/>
<protein>
    <recommendedName>
        <fullName evidence="1">Antitoxin Xre/MbcA/ParS-like toxin-binding domain-containing protein</fullName>
    </recommendedName>
</protein>
<sequence length="75" mass="8084">MAFMDHPSEEERTATLELIELATPWAGGSEAEAIAWFTSQPLPSFGGQTAADLVRDGRAEAVRRYLSRIGVGGFS</sequence>
<organism evidence="2 3">
    <name type="scientific">Alloyangia pacifica</name>
    <dbReference type="NCBI Taxonomy" id="311180"/>
    <lineage>
        <taxon>Bacteria</taxon>
        <taxon>Pseudomonadati</taxon>
        <taxon>Pseudomonadota</taxon>
        <taxon>Alphaproteobacteria</taxon>
        <taxon>Rhodobacterales</taxon>
        <taxon>Roseobacteraceae</taxon>
        <taxon>Alloyangia</taxon>
    </lineage>
</organism>
<dbReference type="RefSeq" id="WP_108965910.1">
    <property type="nucleotide sequence ID" value="NZ_CP022189.1"/>
</dbReference>
<evidence type="ECO:0000259" key="1">
    <source>
        <dbReference type="Pfam" id="PF09722"/>
    </source>
</evidence>